<evidence type="ECO:0000256" key="7">
    <source>
        <dbReference type="ARBA" id="ARBA00022763"/>
    </source>
</evidence>
<keyword evidence="11" id="KW-0234">DNA repair</keyword>
<dbReference type="NCBIfam" id="TIGR00758">
    <property type="entry name" value="UDG_fam4"/>
    <property type="match status" value="1"/>
</dbReference>
<evidence type="ECO:0000256" key="4">
    <source>
        <dbReference type="ARBA" id="ARBA00019403"/>
    </source>
</evidence>
<keyword evidence="8" id="KW-0378">Hydrolase</keyword>
<dbReference type="Gene3D" id="3.40.470.10">
    <property type="entry name" value="Uracil-DNA glycosylase-like domain"/>
    <property type="match status" value="1"/>
</dbReference>
<keyword evidence="9" id="KW-0408">Iron</keyword>
<comment type="similarity">
    <text evidence="2">Belongs to the uracil-DNA glycosylase (UDG) superfamily. Type 4 (UDGa) family.</text>
</comment>
<dbReference type="GO" id="GO:0051539">
    <property type="term" value="F:4 iron, 4 sulfur cluster binding"/>
    <property type="evidence" value="ECO:0007669"/>
    <property type="project" value="UniProtKB-KW"/>
</dbReference>
<evidence type="ECO:0000256" key="2">
    <source>
        <dbReference type="ARBA" id="ARBA00006521"/>
    </source>
</evidence>
<keyword evidence="5" id="KW-0004">4Fe-4S</keyword>
<dbReference type="SMART" id="SM00987">
    <property type="entry name" value="UreE_C"/>
    <property type="match status" value="1"/>
</dbReference>
<gene>
    <name evidence="13" type="ORF">COV57_01295</name>
</gene>
<evidence type="ECO:0000256" key="6">
    <source>
        <dbReference type="ARBA" id="ARBA00022723"/>
    </source>
</evidence>
<dbReference type="SMART" id="SM00986">
    <property type="entry name" value="UDG"/>
    <property type="match status" value="1"/>
</dbReference>
<dbReference type="EC" id="3.2.2.27" evidence="3"/>
<reference evidence="13 14" key="1">
    <citation type="submission" date="2017-09" db="EMBL/GenBank/DDBJ databases">
        <title>Depth-based differentiation of microbial function through sediment-hosted aquifers and enrichment of novel symbionts in the deep terrestrial subsurface.</title>
        <authorList>
            <person name="Probst A.J."/>
            <person name="Ladd B."/>
            <person name="Jarett J.K."/>
            <person name="Geller-Mcgrath D.E."/>
            <person name="Sieber C.M."/>
            <person name="Emerson J.B."/>
            <person name="Anantharaman K."/>
            <person name="Thomas B.C."/>
            <person name="Malmstrom R."/>
            <person name="Stieglmeier M."/>
            <person name="Klingl A."/>
            <person name="Woyke T."/>
            <person name="Ryan C.M."/>
            <person name="Banfield J.F."/>
        </authorList>
    </citation>
    <scope>NUCLEOTIDE SEQUENCE [LARGE SCALE GENOMIC DNA]</scope>
    <source>
        <strain evidence="13">CG11_big_fil_rev_8_21_14_0_20_35_14</strain>
    </source>
</reference>
<dbReference type="Proteomes" id="UP000229893">
    <property type="component" value="Unassembled WGS sequence"/>
</dbReference>
<dbReference type="InterPro" id="IPR005122">
    <property type="entry name" value="Uracil-DNA_glycosylase-like"/>
</dbReference>
<protein>
    <recommendedName>
        <fullName evidence="4">Type-4 uracil-DNA glycosylase</fullName>
        <ecNumber evidence="3">3.2.2.27</ecNumber>
    </recommendedName>
</protein>
<evidence type="ECO:0000256" key="8">
    <source>
        <dbReference type="ARBA" id="ARBA00022801"/>
    </source>
</evidence>
<accession>A0A2H0N809</accession>
<sequence length="197" mass="22568">MDEEKARFEALKKIRDEVVNFKDSPLTPFRIKPIIGEGNHFASIMLIGEAPGKNESETGHPFCGASGRILDELLASISLPREEVYITNILKDRPPNNRDPLPSEIEMYAPWLDRQIEIIKPKILGLLGRFSMGYIMERYELKNLIEPISRAHGRVYEADFKFGMVKIVPLYHPAVAVYNANMKEELIKDFKVLKELI</sequence>
<organism evidence="13 14">
    <name type="scientific">Candidatus Liptonbacteria bacterium CG11_big_fil_rev_8_21_14_0_20_35_14</name>
    <dbReference type="NCBI Taxonomy" id="1974634"/>
    <lineage>
        <taxon>Bacteria</taxon>
        <taxon>Candidatus Liptoniibacteriota</taxon>
    </lineage>
</organism>
<dbReference type="InterPro" id="IPR005273">
    <property type="entry name" value="Ura-DNA_glyco_family4"/>
</dbReference>
<evidence type="ECO:0000313" key="13">
    <source>
        <dbReference type="EMBL" id="PIR05033.1"/>
    </source>
</evidence>
<keyword evidence="6" id="KW-0479">Metal-binding</keyword>
<dbReference type="Pfam" id="PF03167">
    <property type="entry name" value="UDG"/>
    <property type="match status" value="1"/>
</dbReference>
<dbReference type="AlphaFoldDB" id="A0A2H0N809"/>
<dbReference type="PANTHER" id="PTHR33693:SF1">
    <property type="entry name" value="TYPE-4 URACIL-DNA GLYCOSYLASE"/>
    <property type="match status" value="1"/>
</dbReference>
<proteinExistence type="inferred from homology"/>
<keyword evidence="7" id="KW-0227">DNA damage</keyword>
<dbReference type="PANTHER" id="PTHR33693">
    <property type="entry name" value="TYPE-5 URACIL-DNA GLYCOSYLASE"/>
    <property type="match status" value="1"/>
</dbReference>
<dbReference type="GO" id="GO:0046872">
    <property type="term" value="F:metal ion binding"/>
    <property type="evidence" value="ECO:0007669"/>
    <property type="project" value="UniProtKB-KW"/>
</dbReference>
<evidence type="ECO:0000256" key="5">
    <source>
        <dbReference type="ARBA" id="ARBA00022485"/>
    </source>
</evidence>
<dbReference type="GO" id="GO:0006281">
    <property type="term" value="P:DNA repair"/>
    <property type="evidence" value="ECO:0007669"/>
    <property type="project" value="UniProtKB-KW"/>
</dbReference>
<feature type="domain" description="Uracil-DNA glycosylase-like" evidence="12">
    <location>
        <begin position="35"/>
        <end position="191"/>
    </location>
</feature>
<dbReference type="EMBL" id="PCWO01000019">
    <property type="protein sequence ID" value="PIR05033.1"/>
    <property type="molecule type" value="Genomic_DNA"/>
</dbReference>
<evidence type="ECO:0000256" key="3">
    <source>
        <dbReference type="ARBA" id="ARBA00012030"/>
    </source>
</evidence>
<name>A0A2H0N809_9BACT</name>
<keyword evidence="10" id="KW-0411">Iron-sulfur</keyword>
<evidence type="ECO:0000256" key="10">
    <source>
        <dbReference type="ARBA" id="ARBA00023014"/>
    </source>
</evidence>
<dbReference type="SUPFAM" id="SSF52141">
    <property type="entry name" value="Uracil-DNA glycosylase-like"/>
    <property type="match status" value="1"/>
</dbReference>
<evidence type="ECO:0000256" key="1">
    <source>
        <dbReference type="ARBA" id="ARBA00001400"/>
    </source>
</evidence>
<evidence type="ECO:0000256" key="9">
    <source>
        <dbReference type="ARBA" id="ARBA00023004"/>
    </source>
</evidence>
<evidence type="ECO:0000256" key="11">
    <source>
        <dbReference type="ARBA" id="ARBA00023204"/>
    </source>
</evidence>
<dbReference type="InterPro" id="IPR036895">
    <property type="entry name" value="Uracil-DNA_glycosylase-like_sf"/>
</dbReference>
<dbReference type="CDD" id="cd10030">
    <property type="entry name" value="UDG-F4_TTUDGA_SPO1dp_like"/>
    <property type="match status" value="1"/>
</dbReference>
<dbReference type="InterPro" id="IPR051536">
    <property type="entry name" value="UDG_Type-4/5"/>
</dbReference>
<evidence type="ECO:0000259" key="12">
    <source>
        <dbReference type="SMART" id="SM00986"/>
    </source>
</evidence>
<evidence type="ECO:0000313" key="14">
    <source>
        <dbReference type="Proteomes" id="UP000229893"/>
    </source>
</evidence>
<dbReference type="GO" id="GO:0004844">
    <property type="term" value="F:uracil DNA N-glycosylase activity"/>
    <property type="evidence" value="ECO:0007669"/>
    <property type="project" value="UniProtKB-EC"/>
</dbReference>
<comment type="caution">
    <text evidence="13">The sequence shown here is derived from an EMBL/GenBank/DDBJ whole genome shotgun (WGS) entry which is preliminary data.</text>
</comment>
<comment type="catalytic activity">
    <reaction evidence="1">
        <text>Hydrolyzes single-stranded DNA or mismatched double-stranded DNA and polynucleotides, releasing free uracil.</text>
        <dbReference type="EC" id="3.2.2.27"/>
    </reaction>
</comment>